<organism evidence="1 2">
    <name type="scientific">Dendrobium nobile</name>
    <name type="common">Orchid</name>
    <dbReference type="NCBI Taxonomy" id="94219"/>
    <lineage>
        <taxon>Eukaryota</taxon>
        <taxon>Viridiplantae</taxon>
        <taxon>Streptophyta</taxon>
        <taxon>Embryophyta</taxon>
        <taxon>Tracheophyta</taxon>
        <taxon>Spermatophyta</taxon>
        <taxon>Magnoliopsida</taxon>
        <taxon>Liliopsida</taxon>
        <taxon>Asparagales</taxon>
        <taxon>Orchidaceae</taxon>
        <taxon>Epidendroideae</taxon>
        <taxon>Malaxideae</taxon>
        <taxon>Dendrobiinae</taxon>
        <taxon>Dendrobium</taxon>
    </lineage>
</organism>
<dbReference type="EMBL" id="JAGYWB010000019">
    <property type="protein sequence ID" value="KAI0488775.1"/>
    <property type="molecule type" value="Genomic_DNA"/>
</dbReference>
<dbReference type="AlphaFoldDB" id="A0A8T3A219"/>
<protein>
    <submittedName>
        <fullName evidence="1">Uncharacterized protein</fullName>
    </submittedName>
</protein>
<keyword evidence="2" id="KW-1185">Reference proteome</keyword>
<accession>A0A8T3A219</accession>
<name>A0A8T3A219_DENNO</name>
<comment type="caution">
    <text evidence="1">The sequence shown here is derived from an EMBL/GenBank/DDBJ whole genome shotgun (WGS) entry which is preliminary data.</text>
</comment>
<evidence type="ECO:0000313" key="2">
    <source>
        <dbReference type="Proteomes" id="UP000829196"/>
    </source>
</evidence>
<dbReference type="Proteomes" id="UP000829196">
    <property type="component" value="Unassembled WGS sequence"/>
</dbReference>
<proteinExistence type="predicted"/>
<sequence length="115" mass="12697">MEQEGFRLEFFAKMSEAEREMRGAGLFANGRDEGSRRAVPFLRTAEEMGVVRAYTRGDGMGGSSSRELVREIGKFSELPGEELGSCELQGGVGWFLSMRVYDEGRRSSGIKASNC</sequence>
<reference evidence="1" key="1">
    <citation type="journal article" date="2022" name="Front. Genet.">
        <title>Chromosome-Scale Assembly of the Dendrobium nobile Genome Provides Insights Into the Molecular Mechanism of the Biosynthesis of the Medicinal Active Ingredient of Dendrobium.</title>
        <authorList>
            <person name="Xu Q."/>
            <person name="Niu S.-C."/>
            <person name="Li K.-L."/>
            <person name="Zheng P.-J."/>
            <person name="Zhang X.-J."/>
            <person name="Jia Y."/>
            <person name="Liu Y."/>
            <person name="Niu Y.-X."/>
            <person name="Yu L.-H."/>
            <person name="Chen D.-F."/>
            <person name="Zhang G.-Q."/>
        </authorList>
    </citation>
    <scope>NUCLEOTIDE SEQUENCE</scope>
    <source>
        <tissue evidence="1">Leaf</tissue>
    </source>
</reference>
<gene>
    <name evidence="1" type="ORF">KFK09_028614</name>
</gene>
<evidence type="ECO:0000313" key="1">
    <source>
        <dbReference type="EMBL" id="KAI0488775.1"/>
    </source>
</evidence>